<proteinExistence type="inferred from homology"/>
<accession>A0A0G1RJU9</accession>
<dbReference type="PIRSF" id="PIRSF003097">
    <property type="entry name" value="FtsX"/>
    <property type="match status" value="1"/>
</dbReference>
<feature type="transmembrane region" description="Helical" evidence="11">
    <location>
        <begin position="279"/>
        <end position="302"/>
    </location>
</feature>
<evidence type="ECO:0000256" key="2">
    <source>
        <dbReference type="ARBA" id="ARBA00007379"/>
    </source>
</evidence>
<evidence type="ECO:0000256" key="10">
    <source>
        <dbReference type="PIRNR" id="PIRNR003097"/>
    </source>
</evidence>
<dbReference type="GO" id="GO:0051301">
    <property type="term" value="P:cell division"/>
    <property type="evidence" value="ECO:0007669"/>
    <property type="project" value="UniProtKB-KW"/>
</dbReference>
<feature type="domain" description="ABC3 transporter permease C-terminal" evidence="12">
    <location>
        <begin position="187"/>
        <end position="304"/>
    </location>
</feature>
<keyword evidence="5 10" id="KW-0132">Cell division</keyword>
<organism evidence="14 15">
    <name type="scientific">Candidatus Nomurabacteria bacterium GW2011_GWA1_46_11</name>
    <dbReference type="NCBI Taxonomy" id="1618732"/>
    <lineage>
        <taxon>Bacteria</taxon>
        <taxon>Candidatus Nomuraibacteriota</taxon>
    </lineage>
</organism>
<dbReference type="InterPro" id="IPR040690">
    <property type="entry name" value="FtsX_ECD"/>
</dbReference>
<evidence type="ECO:0000256" key="7">
    <source>
        <dbReference type="ARBA" id="ARBA00022989"/>
    </source>
</evidence>
<dbReference type="InterPro" id="IPR004513">
    <property type="entry name" value="FtsX"/>
</dbReference>
<keyword evidence="9 10" id="KW-0131">Cell cycle</keyword>
<evidence type="ECO:0000259" key="13">
    <source>
        <dbReference type="Pfam" id="PF18075"/>
    </source>
</evidence>
<dbReference type="Proteomes" id="UP000034107">
    <property type="component" value="Unassembled WGS sequence"/>
</dbReference>
<keyword evidence="4 10" id="KW-1003">Cell membrane</keyword>
<comment type="caution">
    <text evidence="14">The sequence shown here is derived from an EMBL/GenBank/DDBJ whole genome shotgun (WGS) entry which is preliminary data.</text>
</comment>
<dbReference type="Pfam" id="PF02687">
    <property type="entry name" value="FtsX"/>
    <property type="match status" value="1"/>
</dbReference>
<evidence type="ECO:0000256" key="6">
    <source>
        <dbReference type="ARBA" id="ARBA00022692"/>
    </source>
</evidence>
<evidence type="ECO:0000259" key="12">
    <source>
        <dbReference type="Pfam" id="PF02687"/>
    </source>
</evidence>
<gene>
    <name evidence="14" type="ORF">UX31_C0020G0006</name>
</gene>
<dbReference type="PANTHER" id="PTHR47755">
    <property type="entry name" value="CELL DIVISION PROTEIN FTSX"/>
    <property type="match status" value="1"/>
</dbReference>
<dbReference type="EMBL" id="LCLS01000020">
    <property type="protein sequence ID" value="KKU21200.1"/>
    <property type="molecule type" value="Genomic_DNA"/>
</dbReference>
<protein>
    <recommendedName>
        <fullName evidence="3 10">Cell division protein FtsX</fullName>
    </recommendedName>
</protein>
<feature type="domain" description="FtsX extracellular" evidence="13">
    <location>
        <begin position="60"/>
        <end position="146"/>
    </location>
</feature>
<sequence>MFWTKFKRILRTGFFNFWRDGTVTLASVLVMMVTLLVIGLISFFSAVLDTTLAELKNKIDINVTFVTSASEEDILDIKHTIESLPEILLVTYVSRDEALSLFKARHSSDQSILSALDELGENPLGAVLNIRARDPSQYASVAEFLESGNALSSGGLTIIDRINYFQNKAAIDKLAKIIASADRLGVALALFFAAISVLIAFNTIRLTIYLARDEISVMRLVGASTAYIQGPFVVVGIIYGVVAGLLTLLLFLPLTYWLGGTTENFFVGFNIFSYYLRHFLEIAFIVLVSGVFIGALSSALAIRKYLKV</sequence>
<feature type="transmembrane region" description="Helical" evidence="11">
    <location>
        <begin position="21"/>
        <end position="48"/>
    </location>
</feature>
<evidence type="ECO:0000256" key="1">
    <source>
        <dbReference type="ARBA" id="ARBA00004651"/>
    </source>
</evidence>
<reference evidence="14 15" key="1">
    <citation type="journal article" date="2015" name="Nature">
        <title>rRNA introns, odd ribosomes, and small enigmatic genomes across a large radiation of phyla.</title>
        <authorList>
            <person name="Brown C.T."/>
            <person name="Hug L.A."/>
            <person name="Thomas B.C."/>
            <person name="Sharon I."/>
            <person name="Castelle C.J."/>
            <person name="Singh A."/>
            <person name="Wilkins M.J."/>
            <person name="Williams K.H."/>
            <person name="Banfield J.F."/>
        </authorList>
    </citation>
    <scope>NUCLEOTIDE SEQUENCE [LARGE SCALE GENOMIC DNA]</scope>
</reference>
<name>A0A0G1RJU9_9BACT</name>
<dbReference type="PANTHER" id="PTHR47755:SF1">
    <property type="entry name" value="CELL DIVISION PROTEIN FTSX"/>
    <property type="match status" value="1"/>
</dbReference>
<comment type="subcellular location">
    <subcellularLocation>
        <location evidence="1">Cell membrane</location>
        <topology evidence="1">Multi-pass membrane protein</topology>
    </subcellularLocation>
</comment>
<feature type="transmembrane region" description="Helical" evidence="11">
    <location>
        <begin position="186"/>
        <end position="211"/>
    </location>
</feature>
<evidence type="ECO:0000256" key="3">
    <source>
        <dbReference type="ARBA" id="ARBA00021907"/>
    </source>
</evidence>
<dbReference type="Pfam" id="PF18075">
    <property type="entry name" value="FtsX_ECD"/>
    <property type="match status" value="1"/>
</dbReference>
<dbReference type="Gene3D" id="3.30.70.3040">
    <property type="match status" value="1"/>
</dbReference>
<keyword evidence="7 11" id="KW-1133">Transmembrane helix</keyword>
<dbReference type="GO" id="GO:0005886">
    <property type="term" value="C:plasma membrane"/>
    <property type="evidence" value="ECO:0007669"/>
    <property type="project" value="UniProtKB-SubCell"/>
</dbReference>
<keyword evidence="6 11" id="KW-0812">Transmembrane</keyword>
<evidence type="ECO:0000256" key="5">
    <source>
        <dbReference type="ARBA" id="ARBA00022618"/>
    </source>
</evidence>
<evidence type="ECO:0000256" key="11">
    <source>
        <dbReference type="SAM" id="Phobius"/>
    </source>
</evidence>
<evidence type="ECO:0000256" key="8">
    <source>
        <dbReference type="ARBA" id="ARBA00023136"/>
    </source>
</evidence>
<dbReference type="AlphaFoldDB" id="A0A0G1RJU9"/>
<feature type="transmembrane region" description="Helical" evidence="11">
    <location>
        <begin position="232"/>
        <end position="259"/>
    </location>
</feature>
<dbReference type="InterPro" id="IPR003838">
    <property type="entry name" value="ABC3_permease_C"/>
</dbReference>
<evidence type="ECO:0000313" key="15">
    <source>
        <dbReference type="Proteomes" id="UP000034107"/>
    </source>
</evidence>
<keyword evidence="8 10" id="KW-0472">Membrane</keyword>
<comment type="similarity">
    <text evidence="2 10">Belongs to the ABC-4 integral membrane protein family. FtsX subfamily.</text>
</comment>
<evidence type="ECO:0000256" key="4">
    <source>
        <dbReference type="ARBA" id="ARBA00022475"/>
    </source>
</evidence>
<evidence type="ECO:0000256" key="9">
    <source>
        <dbReference type="ARBA" id="ARBA00023306"/>
    </source>
</evidence>
<evidence type="ECO:0000313" key="14">
    <source>
        <dbReference type="EMBL" id="KKU21200.1"/>
    </source>
</evidence>